<feature type="coiled-coil region" evidence="7">
    <location>
        <begin position="136"/>
        <end position="181"/>
    </location>
</feature>
<keyword evidence="12" id="KW-0282">Flagellum</keyword>
<comment type="subcellular location">
    <subcellularLocation>
        <location evidence="1">Bacterial flagellum</location>
    </subcellularLocation>
    <subcellularLocation>
        <location evidence="2">Secreted</location>
    </subcellularLocation>
</comment>
<evidence type="ECO:0000313" key="12">
    <source>
        <dbReference type="EMBL" id="MCP1726423.1"/>
    </source>
</evidence>
<dbReference type="InterPro" id="IPR049119">
    <property type="entry name" value="FlgK_D2-like"/>
</dbReference>
<dbReference type="InterPro" id="IPR053927">
    <property type="entry name" value="FlgK_helical"/>
</dbReference>
<evidence type="ECO:0000259" key="10">
    <source>
        <dbReference type="Pfam" id="PF21158"/>
    </source>
</evidence>
<keyword evidence="7" id="KW-0175">Coiled coil</keyword>
<keyword evidence="13" id="KW-1185">Reference proteome</keyword>
<dbReference type="Pfam" id="PF06429">
    <property type="entry name" value="Flg_bbr_C"/>
    <property type="match status" value="1"/>
</dbReference>
<dbReference type="Pfam" id="PF22638">
    <property type="entry name" value="FlgK_D1"/>
    <property type="match status" value="1"/>
</dbReference>
<organism evidence="12 13">
    <name type="scientific">Natronospira proteinivora</name>
    <dbReference type="NCBI Taxonomy" id="1807133"/>
    <lineage>
        <taxon>Bacteria</taxon>
        <taxon>Pseudomonadati</taxon>
        <taxon>Pseudomonadota</taxon>
        <taxon>Gammaproteobacteria</taxon>
        <taxon>Natronospirales</taxon>
        <taxon>Natronospiraceae</taxon>
        <taxon>Natronospira</taxon>
    </lineage>
</organism>
<comment type="similarity">
    <text evidence="3">Belongs to the flagella basal body rod proteins family.</text>
</comment>
<sequence length="627" mass="67046">MSLLNNSVSGLLAAQRQLTTTGHNINNVNTEGYSRQRVDQSTRPPMGFGDGFVGQGTQVSGINRLYDQFLGDQLQNATSAHAELESFTNLAQRVDNLLADADAGLTPSLQNFFNAVQDVADDPSSISARQVLLSEAEALVNRFDTIDQRMSDLESEINSEIRNSVEEINGLTDSIARLNQQIGDAVGQGRGQPNDLLDQRDQKLQELSELIKIEKVSQDDGSVNVFVGNGTNLVIGNEPYQLEARRNDFDPSRLEVARAGQPEPGNLSTTLEGGSLGGIMGFREDVLDPTLNQLGKIAHGLTESFNEVHAEGIDLRGEFGEAFFSVPDPQARPRRGNEGDAEIQATVSSAQELSGGDYRLRFVGGDWQINRADTGEEVDFDGDGSPGDPFTFDGLEVVVDGTPEDGDAFEIQPTRAAGGGLERVIDDPRSVAAAAPIIGGADGDNLGSGTITLGEVVDVDDPDLMETVEIEFLDEDTFEINGDTFTYEAGEPIEYNGWQVSISGQPEAGDTFTVQANSGGSGDNRNANRLADLVDEGVMDGGQTSLQDGVGELVADVATKTSQAQTNRDAQSTLKSQARESLESVSGVNLDEEAANLMKFQQAYQASAQSIRVADTIFQSLINAVGR</sequence>
<dbReference type="InterPro" id="IPR010930">
    <property type="entry name" value="Flg_bb/hook_C_dom"/>
</dbReference>
<keyword evidence="6" id="KW-0975">Bacterial flagellum</keyword>
<evidence type="ECO:0000259" key="11">
    <source>
        <dbReference type="Pfam" id="PF22638"/>
    </source>
</evidence>
<keyword evidence="12" id="KW-0966">Cell projection</keyword>
<dbReference type="PANTHER" id="PTHR30033:SF1">
    <property type="entry name" value="FLAGELLAR HOOK-ASSOCIATED PROTEIN 1"/>
    <property type="match status" value="1"/>
</dbReference>
<evidence type="ECO:0000313" key="13">
    <source>
        <dbReference type="Proteomes" id="UP001523550"/>
    </source>
</evidence>
<feature type="domain" description="Flagellar basal-body/hook protein C-terminal" evidence="9">
    <location>
        <begin position="585"/>
        <end position="623"/>
    </location>
</feature>
<keyword evidence="12" id="KW-0969">Cilium</keyword>
<dbReference type="PRINTS" id="PR01005">
    <property type="entry name" value="FLGHOOKAP1"/>
</dbReference>
<evidence type="ECO:0000259" key="9">
    <source>
        <dbReference type="Pfam" id="PF06429"/>
    </source>
</evidence>
<dbReference type="Pfam" id="PF00460">
    <property type="entry name" value="Flg_bb_rod"/>
    <property type="match status" value="1"/>
</dbReference>
<proteinExistence type="inferred from homology"/>
<feature type="domain" description="Flagellar hook-associated protein FlgK helical" evidence="11">
    <location>
        <begin position="92"/>
        <end position="324"/>
    </location>
</feature>
<dbReference type="InterPro" id="IPR002371">
    <property type="entry name" value="FlgK"/>
</dbReference>
<dbReference type="EMBL" id="JALJYF010000001">
    <property type="protein sequence ID" value="MCP1726423.1"/>
    <property type="molecule type" value="Genomic_DNA"/>
</dbReference>
<evidence type="ECO:0000256" key="7">
    <source>
        <dbReference type="SAM" id="Coils"/>
    </source>
</evidence>
<evidence type="ECO:0000256" key="2">
    <source>
        <dbReference type="ARBA" id="ARBA00004613"/>
    </source>
</evidence>
<keyword evidence="5" id="KW-0964">Secreted</keyword>
<evidence type="ECO:0000256" key="6">
    <source>
        <dbReference type="ARBA" id="ARBA00023143"/>
    </source>
</evidence>
<protein>
    <recommendedName>
        <fullName evidence="4">Flagellar hook-associated protein 1</fullName>
    </recommendedName>
</protein>
<evidence type="ECO:0000259" key="8">
    <source>
        <dbReference type="Pfam" id="PF00460"/>
    </source>
</evidence>
<dbReference type="RefSeq" id="WP_253444684.1">
    <property type="nucleotide sequence ID" value="NZ_JALJYF010000001.1"/>
</dbReference>
<feature type="domain" description="Flagellar hook-associated protein 1 D2-like" evidence="10">
    <location>
        <begin position="337"/>
        <end position="413"/>
    </location>
</feature>
<evidence type="ECO:0000256" key="1">
    <source>
        <dbReference type="ARBA" id="ARBA00004365"/>
    </source>
</evidence>
<dbReference type="Proteomes" id="UP001523550">
    <property type="component" value="Unassembled WGS sequence"/>
</dbReference>
<feature type="domain" description="Flagellar basal body rod protein N-terminal" evidence="8">
    <location>
        <begin position="4"/>
        <end position="33"/>
    </location>
</feature>
<reference evidence="12 13" key="1">
    <citation type="submission" date="2022-03" db="EMBL/GenBank/DDBJ databases">
        <title>Genomic Encyclopedia of Type Strains, Phase III (KMG-III): the genomes of soil and plant-associated and newly described type strains.</title>
        <authorList>
            <person name="Whitman W."/>
        </authorList>
    </citation>
    <scope>NUCLEOTIDE SEQUENCE [LARGE SCALE GENOMIC DNA]</scope>
    <source>
        <strain evidence="12 13">BSker1</strain>
    </source>
</reference>
<evidence type="ECO:0000256" key="5">
    <source>
        <dbReference type="ARBA" id="ARBA00022525"/>
    </source>
</evidence>
<comment type="caution">
    <text evidence="12">The sequence shown here is derived from an EMBL/GenBank/DDBJ whole genome shotgun (WGS) entry which is preliminary data.</text>
</comment>
<gene>
    <name evidence="12" type="ORF">J2T60_000388</name>
</gene>
<dbReference type="InterPro" id="IPR001444">
    <property type="entry name" value="Flag_bb_rod_N"/>
</dbReference>
<name>A0ABT1G7T2_9GAMM</name>
<evidence type="ECO:0000256" key="4">
    <source>
        <dbReference type="ARBA" id="ARBA00016244"/>
    </source>
</evidence>
<dbReference type="PANTHER" id="PTHR30033">
    <property type="entry name" value="FLAGELLAR HOOK-ASSOCIATED PROTEIN 1"/>
    <property type="match status" value="1"/>
</dbReference>
<dbReference type="NCBIfam" id="TIGR02492">
    <property type="entry name" value="flgK_ends"/>
    <property type="match status" value="1"/>
</dbReference>
<evidence type="ECO:0000256" key="3">
    <source>
        <dbReference type="ARBA" id="ARBA00009677"/>
    </source>
</evidence>
<accession>A0ABT1G7T2</accession>
<dbReference type="Pfam" id="PF21158">
    <property type="entry name" value="flgK_1st_1"/>
    <property type="match status" value="1"/>
</dbReference>
<dbReference type="SUPFAM" id="SSF64518">
    <property type="entry name" value="Phase 1 flagellin"/>
    <property type="match status" value="2"/>
</dbReference>